<keyword evidence="7 9" id="KW-1133">Transmembrane helix</keyword>
<comment type="caution">
    <text evidence="13">The sequence shown here is derived from an EMBL/GenBank/DDBJ whole genome shotgun (WGS) entry which is preliminary data.</text>
</comment>
<feature type="domain" description="AprE-like long alpha-helical hairpin" evidence="11">
    <location>
        <begin position="132"/>
        <end position="315"/>
    </location>
</feature>
<proteinExistence type="inferred from homology"/>
<dbReference type="InterPro" id="IPR050739">
    <property type="entry name" value="MFP"/>
</dbReference>
<dbReference type="GO" id="GO:0015031">
    <property type="term" value="P:protein transport"/>
    <property type="evidence" value="ECO:0007669"/>
    <property type="project" value="InterPro"/>
</dbReference>
<dbReference type="AlphaFoldDB" id="A0A4R7BB54"/>
<keyword evidence="5 9" id="KW-0997">Cell inner membrane</keyword>
<dbReference type="RefSeq" id="WP_133678559.1">
    <property type="nucleotide sequence ID" value="NZ_SNZP01000002.1"/>
</dbReference>
<dbReference type="PRINTS" id="PR01490">
    <property type="entry name" value="RTXTOXIND"/>
</dbReference>
<evidence type="ECO:0000256" key="4">
    <source>
        <dbReference type="ARBA" id="ARBA00022475"/>
    </source>
</evidence>
<comment type="subcellular location">
    <subcellularLocation>
        <location evidence="1 9">Cell inner membrane</location>
        <topology evidence="1 9">Single-pass membrane protein</topology>
    </subcellularLocation>
</comment>
<evidence type="ECO:0000313" key="13">
    <source>
        <dbReference type="EMBL" id="TDR82128.1"/>
    </source>
</evidence>
<keyword evidence="6 9" id="KW-0812">Transmembrane</keyword>
<evidence type="ECO:0000259" key="11">
    <source>
        <dbReference type="Pfam" id="PF25994"/>
    </source>
</evidence>
<keyword evidence="3 9" id="KW-0813">Transport</keyword>
<dbReference type="Pfam" id="PF26002">
    <property type="entry name" value="Beta-barrel_AprE"/>
    <property type="match status" value="1"/>
</dbReference>
<evidence type="ECO:0000259" key="12">
    <source>
        <dbReference type="Pfam" id="PF26002"/>
    </source>
</evidence>
<protein>
    <recommendedName>
        <fullName evidence="9">Membrane fusion protein (MFP) family protein</fullName>
    </recommendedName>
</protein>
<evidence type="ECO:0000256" key="9">
    <source>
        <dbReference type="RuleBase" id="RU365093"/>
    </source>
</evidence>
<dbReference type="InterPro" id="IPR058982">
    <property type="entry name" value="Beta-barrel_AprE"/>
</dbReference>
<evidence type="ECO:0000256" key="6">
    <source>
        <dbReference type="ARBA" id="ARBA00022692"/>
    </source>
</evidence>
<evidence type="ECO:0000256" key="8">
    <source>
        <dbReference type="ARBA" id="ARBA00023136"/>
    </source>
</evidence>
<keyword evidence="8 9" id="KW-0472">Membrane</keyword>
<dbReference type="EMBL" id="SNZP01000002">
    <property type="protein sequence ID" value="TDR82128.1"/>
    <property type="molecule type" value="Genomic_DNA"/>
</dbReference>
<sequence>MNRLLRSVGQSMQSVRLRVAPWLDKLMQWASGRELADRIDFAADAEWARLQQHPARPRLFILSSLGLLFSALAWAALAEIDEVARGEGKVVPSFQNQHIQSLDGGIVEQILVREGQKVAQNQLLLRIDSTRAESSLQENRAQYLALQAKAARLRALANAQAFEMPEVVLRDAPEAARQETALFHSRQTELNASLSIARAQRGQRQQELTEVRARLEQAEQHFRLVQQEWEVTVPLKASGAVSEVDLMRLERDVARARGERDAARAQTARLQASIGEAARKIEEVELSFRNAASSELSEVMARLDSLSAGHIALQDKVRVTEVRAPVAGEIKRLYLNTVGSVVQPGKDIVELVPAEDALLVEARVSPRDIAFIHPGQAARLRFTAYDHTVYGALDGEVREISADSLSDEKGLPYYLVKVRTRTPAGDKRKAWRIIPGMVVEVDIVTGHKSILSYLTKPILRAKTESLTER</sequence>
<comment type="similarity">
    <text evidence="2 9">Belongs to the membrane fusion protein (MFP) (TC 8.A.1) family.</text>
</comment>
<dbReference type="Proteomes" id="UP000295611">
    <property type="component" value="Unassembled WGS sequence"/>
</dbReference>
<dbReference type="NCBIfam" id="TIGR01843">
    <property type="entry name" value="type_I_hlyD"/>
    <property type="match status" value="1"/>
</dbReference>
<feature type="transmembrane region" description="Helical" evidence="9">
    <location>
        <begin position="59"/>
        <end position="77"/>
    </location>
</feature>
<keyword evidence="10" id="KW-0175">Coiled coil</keyword>
<accession>A0A4R7BB54</accession>
<dbReference type="Gene3D" id="2.40.50.100">
    <property type="match status" value="1"/>
</dbReference>
<dbReference type="Pfam" id="PF25994">
    <property type="entry name" value="HH_AprE"/>
    <property type="match status" value="1"/>
</dbReference>
<dbReference type="InterPro" id="IPR058781">
    <property type="entry name" value="HH_AprE-like"/>
</dbReference>
<dbReference type="InterPro" id="IPR010129">
    <property type="entry name" value="T1SS_HlyD"/>
</dbReference>
<dbReference type="Gene3D" id="2.40.30.170">
    <property type="match status" value="1"/>
</dbReference>
<evidence type="ECO:0000256" key="1">
    <source>
        <dbReference type="ARBA" id="ARBA00004377"/>
    </source>
</evidence>
<feature type="domain" description="AprE-like beta-barrel" evidence="12">
    <location>
        <begin position="358"/>
        <end position="446"/>
    </location>
</feature>
<dbReference type="PANTHER" id="PTHR30386">
    <property type="entry name" value="MEMBRANE FUSION SUBUNIT OF EMRAB-TOLC MULTIDRUG EFFLUX PUMP"/>
    <property type="match status" value="1"/>
</dbReference>
<dbReference type="PANTHER" id="PTHR30386:SF26">
    <property type="entry name" value="TRANSPORT PROTEIN COMB"/>
    <property type="match status" value="1"/>
</dbReference>
<dbReference type="GO" id="GO:0005886">
    <property type="term" value="C:plasma membrane"/>
    <property type="evidence" value="ECO:0007669"/>
    <property type="project" value="UniProtKB-SubCell"/>
</dbReference>
<dbReference type="OrthoDB" id="9775513at2"/>
<keyword evidence="14" id="KW-1185">Reference proteome</keyword>
<evidence type="ECO:0000256" key="5">
    <source>
        <dbReference type="ARBA" id="ARBA00022519"/>
    </source>
</evidence>
<evidence type="ECO:0000313" key="14">
    <source>
        <dbReference type="Proteomes" id="UP000295611"/>
    </source>
</evidence>
<dbReference type="SUPFAM" id="SSF111369">
    <property type="entry name" value="HlyD-like secretion proteins"/>
    <property type="match status" value="1"/>
</dbReference>
<reference evidence="13 14" key="1">
    <citation type="submission" date="2019-03" db="EMBL/GenBank/DDBJ databases">
        <title>Genomic Encyclopedia of Type Strains, Phase III (KMG-III): the genomes of soil and plant-associated and newly described type strains.</title>
        <authorList>
            <person name="Whitman W."/>
        </authorList>
    </citation>
    <scope>NUCLEOTIDE SEQUENCE [LARGE SCALE GENOMIC DNA]</scope>
    <source>
        <strain evidence="13 14">CECT 8976</strain>
    </source>
</reference>
<evidence type="ECO:0000256" key="2">
    <source>
        <dbReference type="ARBA" id="ARBA00009477"/>
    </source>
</evidence>
<organism evidence="13 14">
    <name type="scientific">Paludibacterium purpuratum</name>
    <dbReference type="NCBI Taxonomy" id="1144873"/>
    <lineage>
        <taxon>Bacteria</taxon>
        <taxon>Pseudomonadati</taxon>
        <taxon>Pseudomonadota</taxon>
        <taxon>Betaproteobacteria</taxon>
        <taxon>Neisseriales</taxon>
        <taxon>Chromobacteriaceae</taxon>
        <taxon>Paludibacterium</taxon>
    </lineage>
</organism>
<feature type="coiled-coil region" evidence="10">
    <location>
        <begin position="201"/>
        <end position="266"/>
    </location>
</feature>
<evidence type="ECO:0000256" key="7">
    <source>
        <dbReference type="ARBA" id="ARBA00022989"/>
    </source>
</evidence>
<gene>
    <name evidence="13" type="ORF">DFP86_102242</name>
</gene>
<name>A0A4R7BB54_9NEIS</name>
<keyword evidence="4 9" id="KW-1003">Cell membrane</keyword>
<evidence type="ECO:0000256" key="10">
    <source>
        <dbReference type="SAM" id="Coils"/>
    </source>
</evidence>
<evidence type="ECO:0000256" key="3">
    <source>
        <dbReference type="ARBA" id="ARBA00022448"/>
    </source>
</evidence>